<evidence type="ECO:0000256" key="3">
    <source>
        <dbReference type="ARBA" id="ARBA00022448"/>
    </source>
</evidence>
<dbReference type="Proteomes" id="UP000008066">
    <property type="component" value="Unassembled WGS sequence"/>
</dbReference>
<dbReference type="EMBL" id="GL988032">
    <property type="protein sequence ID" value="EGS23585.1"/>
    <property type="molecule type" value="Genomic_DNA"/>
</dbReference>
<comment type="subcellular location">
    <subcellularLocation>
        <location evidence="2">Membrane</location>
        <topology evidence="2">Multi-pass membrane protein</topology>
    </subcellularLocation>
</comment>
<evidence type="ECO:0000313" key="14">
    <source>
        <dbReference type="EMBL" id="EGS23585.1"/>
    </source>
</evidence>
<dbReference type="OrthoDB" id="432881at2759"/>
<feature type="transmembrane region" description="Helical" evidence="12">
    <location>
        <begin position="80"/>
        <end position="97"/>
    </location>
</feature>
<evidence type="ECO:0000256" key="5">
    <source>
        <dbReference type="ARBA" id="ARBA00022692"/>
    </source>
</evidence>
<dbReference type="InterPro" id="IPR006593">
    <property type="entry name" value="Cyt_b561/ferric_Rdtase_TM"/>
</dbReference>
<evidence type="ECO:0000256" key="8">
    <source>
        <dbReference type="ARBA" id="ARBA00022989"/>
    </source>
</evidence>
<evidence type="ECO:0000256" key="9">
    <source>
        <dbReference type="ARBA" id="ARBA00023004"/>
    </source>
</evidence>
<proteinExistence type="predicted"/>
<organism evidence="15">
    <name type="scientific">Chaetomium thermophilum (strain DSM 1495 / CBS 144.50 / IMI 039719)</name>
    <name type="common">Thermochaetoides thermophila</name>
    <dbReference type="NCBI Taxonomy" id="759272"/>
    <lineage>
        <taxon>Eukaryota</taxon>
        <taxon>Fungi</taxon>
        <taxon>Dikarya</taxon>
        <taxon>Ascomycota</taxon>
        <taxon>Pezizomycotina</taxon>
        <taxon>Sordariomycetes</taxon>
        <taxon>Sordariomycetidae</taxon>
        <taxon>Sordariales</taxon>
        <taxon>Chaetomiaceae</taxon>
        <taxon>Thermochaetoides</taxon>
    </lineage>
</organism>
<evidence type="ECO:0000256" key="10">
    <source>
        <dbReference type="ARBA" id="ARBA00023136"/>
    </source>
</evidence>
<feature type="transmembrane region" description="Helical" evidence="12">
    <location>
        <begin position="49"/>
        <end position="68"/>
    </location>
</feature>
<dbReference type="GO" id="GO:0046872">
    <property type="term" value="F:metal ion binding"/>
    <property type="evidence" value="ECO:0007669"/>
    <property type="project" value="UniProtKB-KW"/>
</dbReference>
<dbReference type="InterPro" id="IPR045150">
    <property type="entry name" value="CYB561D1/2"/>
</dbReference>
<keyword evidence="9" id="KW-0408">Iron</keyword>
<dbReference type="KEGG" id="cthr:CTHT_0002800"/>
<keyword evidence="6" id="KW-0479">Metal-binding</keyword>
<feature type="transmembrane region" description="Helical" evidence="12">
    <location>
        <begin position="219"/>
        <end position="237"/>
    </location>
</feature>
<keyword evidence="15" id="KW-1185">Reference proteome</keyword>
<dbReference type="CDD" id="cd08761">
    <property type="entry name" value="Cyt_b561_CYB561D2_like"/>
    <property type="match status" value="1"/>
</dbReference>
<evidence type="ECO:0000259" key="13">
    <source>
        <dbReference type="PROSITE" id="PS50939"/>
    </source>
</evidence>
<feature type="transmembrane region" description="Helical" evidence="12">
    <location>
        <begin position="109"/>
        <end position="133"/>
    </location>
</feature>
<dbReference type="OMA" id="WASIFLH"/>
<feature type="domain" description="Cytochrome b561" evidence="13">
    <location>
        <begin position="41"/>
        <end position="240"/>
    </location>
</feature>
<dbReference type="GO" id="GO:0140575">
    <property type="term" value="F:transmembrane monodehydroascorbate reductase activity"/>
    <property type="evidence" value="ECO:0007669"/>
    <property type="project" value="InterPro"/>
</dbReference>
<keyword evidence="8 12" id="KW-1133">Transmembrane helix</keyword>
<feature type="transmembrane region" description="Helical" evidence="12">
    <location>
        <begin position="145"/>
        <end position="169"/>
    </location>
</feature>
<dbReference type="SMART" id="SM00665">
    <property type="entry name" value="B561"/>
    <property type="match status" value="1"/>
</dbReference>
<dbReference type="RefSeq" id="XP_006690827.1">
    <property type="nucleotide sequence ID" value="XM_006690764.1"/>
</dbReference>
<evidence type="ECO:0000256" key="7">
    <source>
        <dbReference type="ARBA" id="ARBA00022982"/>
    </source>
</evidence>
<dbReference type="HOGENOM" id="CLU_090067_1_0_1"/>
<keyword evidence="10 12" id="KW-0472">Membrane</keyword>
<keyword evidence="7" id="KW-0249">Electron transport</keyword>
<dbReference type="AlphaFoldDB" id="G0RZF7"/>
<keyword evidence="3" id="KW-0813">Transport</keyword>
<feature type="region of interest" description="Disordered" evidence="11">
    <location>
        <begin position="1"/>
        <end position="34"/>
    </location>
</feature>
<dbReference type="GO" id="GO:0016020">
    <property type="term" value="C:membrane"/>
    <property type="evidence" value="ECO:0007669"/>
    <property type="project" value="UniProtKB-SubCell"/>
</dbReference>
<sequence length="251" mass="27364">MSSRQSLLSVHQGDVPAPAESEPLLGRPGAATQKPGAPLVKNLWLGTGWIAQIGALILVLTVWINTFIHPTFPLVSPHPLLQSLGVYALLQSILILQPTTTPETKLSGARAHACLHILSFLFFLTGTIIIQVNKHVNHLAHFHSLHGYLGVLTTLLLLAQYLFGLSIWVVPQVWGGLENAKSLWKYHRMVGYAALLLLLLSVAAAARTDYNKGVLKVKMWSVLLAEALIVIGTVPRVHATAKCQQDKAPER</sequence>
<evidence type="ECO:0000256" key="6">
    <source>
        <dbReference type="ARBA" id="ARBA00022723"/>
    </source>
</evidence>
<evidence type="ECO:0000256" key="1">
    <source>
        <dbReference type="ARBA" id="ARBA00001970"/>
    </source>
</evidence>
<reference evidence="14 15" key="1">
    <citation type="journal article" date="2011" name="Cell">
        <title>Insight into structure and assembly of the nuclear pore complex by utilizing the genome of a eukaryotic thermophile.</title>
        <authorList>
            <person name="Amlacher S."/>
            <person name="Sarges P."/>
            <person name="Flemming D."/>
            <person name="van Noort V."/>
            <person name="Kunze R."/>
            <person name="Devos D.P."/>
            <person name="Arumugam M."/>
            <person name="Bork P."/>
            <person name="Hurt E."/>
        </authorList>
    </citation>
    <scope>NUCLEOTIDE SEQUENCE [LARGE SCALE GENOMIC DNA]</scope>
    <source>
        <strain evidence="15">DSM 1495 / CBS 144.50 / IMI 039719</strain>
    </source>
</reference>
<dbReference type="eggNOG" id="ENOG502S87A">
    <property type="taxonomic scope" value="Eukaryota"/>
</dbReference>
<feature type="transmembrane region" description="Helical" evidence="12">
    <location>
        <begin position="189"/>
        <end position="207"/>
    </location>
</feature>
<comment type="cofactor">
    <cofactor evidence="1">
        <name>heme b</name>
        <dbReference type="ChEBI" id="CHEBI:60344"/>
    </cofactor>
</comment>
<keyword evidence="4" id="KW-0349">Heme</keyword>
<protein>
    <submittedName>
        <fullName evidence="14">Putative cytochrome b561 protein</fullName>
    </submittedName>
</protein>
<dbReference type="GeneID" id="18254318"/>
<gene>
    <name evidence="14" type="ORF">CTHT_0002800</name>
</gene>
<evidence type="ECO:0000256" key="11">
    <source>
        <dbReference type="SAM" id="MobiDB-lite"/>
    </source>
</evidence>
<evidence type="ECO:0000256" key="12">
    <source>
        <dbReference type="SAM" id="Phobius"/>
    </source>
</evidence>
<evidence type="ECO:0000256" key="2">
    <source>
        <dbReference type="ARBA" id="ARBA00004141"/>
    </source>
</evidence>
<dbReference type="PANTHER" id="PTHR15422">
    <property type="entry name" value="OS05G0565100 PROTEIN"/>
    <property type="match status" value="1"/>
</dbReference>
<keyword evidence="5 12" id="KW-0812">Transmembrane</keyword>
<dbReference type="PANTHER" id="PTHR15422:SF45">
    <property type="entry name" value="CYTOCHROME B561 DOMAIN-CONTAINING PROTEIN"/>
    <property type="match status" value="1"/>
</dbReference>
<evidence type="ECO:0000256" key="4">
    <source>
        <dbReference type="ARBA" id="ARBA00022617"/>
    </source>
</evidence>
<name>G0RZF7_CHATD</name>
<dbReference type="PROSITE" id="PS50939">
    <property type="entry name" value="CYTOCHROME_B561"/>
    <property type="match status" value="1"/>
</dbReference>
<evidence type="ECO:0000313" key="15">
    <source>
        <dbReference type="Proteomes" id="UP000008066"/>
    </source>
</evidence>
<dbReference type="Gene3D" id="1.20.120.1770">
    <property type="match status" value="1"/>
</dbReference>
<accession>G0RZF7</accession>
<dbReference type="Pfam" id="PF03188">
    <property type="entry name" value="Cytochrom_B561"/>
    <property type="match status" value="1"/>
</dbReference>